<dbReference type="InterPro" id="IPR023091">
    <property type="entry name" value="MetalPrtase_cat_dom_sf_prd"/>
</dbReference>
<accession>A0A6J6JFR9</accession>
<dbReference type="EMBL" id="CAEZVB010000168">
    <property type="protein sequence ID" value="CAB4635163.1"/>
    <property type="molecule type" value="Genomic_DNA"/>
</dbReference>
<keyword evidence="6" id="KW-0378">Hydrolase</keyword>
<dbReference type="HAMAP" id="MF_00009">
    <property type="entry name" value="Endoribonucl_YbeY"/>
    <property type="match status" value="1"/>
</dbReference>
<keyword evidence="3" id="KW-0540">Nuclease</keyword>
<dbReference type="Gene3D" id="3.40.390.30">
    <property type="entry name" value="Metalloproteases ('zincins'), catalytic domain"/>
    <property type="match status" value="1"/>
</dbReference>
<dbReference type="AlphaFoldDB" id="A0A6J6JFR9"/>
<dbReference type="InterPro" id="IPR020549">
    <property type="entry name" value="YbeY_CS"/>
</dbReference>
<sequence>MTLTLENETDYVVDLESLEQQARFLFGALRLHPEVELSITMIDTQEMEALHLEWMQEAGATDILSFPMDELRPSDIPEPGMLGDIVICPQYVELDTVRHGMELSERIEFLLVHGMLHLIGYDHATEEEYAAMFALQDELLAQWRIERQRSDRG</sequence>
<keyword evidence="7" id="KW-0862">Zinc</keyword>
<dbReference type="NCBIfam" id="TIGR00043">
    <property type="entry name" value="rRNA maturation RNase YbeY"/>
    <property type="match status" value="1"/>
</dbReference>
<comment type="cofactor">
    <cofactor evidence="1">
        <name>Zn(2+)</name>
        <dbReference type="ChEBI" id="CHEBI:29105"/>
    </cofactor>
</comment>
<organism evidence="8">
    <name type="scientific">freshwater metagenome</name>
    <dbReference type="NCBI Taxonomy" id="449393"/>
    <lineage>
        <taxon>unclassified sequences</taxon>
        <taxon>metagenomes</taxon>
        <taxon>ecological metagenomes</taxon>
    </lineage>
</organism>
<dbReference type="PANTHER" id="PTHR46986:SF1">
    <property type="entry name" value="ENDORIBONUCLEASE YBEY, CHLOROPLASTIC"/>
    <property type="match status" value="1"/>
</dbReference>
<evidence type="ECO:0000313" key="8">
    <source>
        <dbReference type="EMBL" id="CAB4635163.1"/>
    </source>
</evidence>
<comment type="similarity">
    <text evidence="2">Belongs to the endoribonuclease YbeY family.</text>
</comment>
<reference evidence="8" key="1">
    <citation type="submission" date="2020-05" db="EMBL/GenBank/DDBJ databases">
        <authorList>
            <person name="Chiriac C."/>
            <person name="Salcher M."/>
            <person name="Ghai R."/>
            <person name="Kavagutti S V."/>
        </authorList>
    </citation>
    <scope>NUCLEOTIDE SEQUENCE</scope>
</reference>
<evidence type="ECO:0000256" key="5">
    <source>
        <dbReference type="ARBA" id="ARBA00022759"/>
    </source>
</evidence>
<dbReference type="GO" id="GO:0004222">
    <property type="term" value="F:metalloendopeptidase activity"/>
    <property type="evidence" value="ECO:0007669"/>
    <property type="project" value="InterPro"/>
</dbReference>
<evidence type="ECO:0000256" key="1">
    <source>
        <dbReference type="ARBA" id="ARBA00001947"/>
    </source>
</evidence>
<dbReference type="Pfam" id="PF02130">
    <property type="entry name" value="YbeY"/>
    <property type="match status" value="1"/>
</dbReference>
<dbReference type="GO" id="GO:0004519">
    <property type="term" value="F:endonuclease activity"/>
    <property type="evidence" value="ECO:0007669"/>
    <property type="project" value="UniProtKB-KW"/>
</dbReference>
<dbReference type="InterPro" id="IPR002036">
    <property type="entry name" value="YbeY"/>
</dbReference>
<proteinExistence type="inferred from homology"/>
<gene>
    <name evidence="8" type="ORF">UFOPK1908_01705</name>
</gene>
<dbReference type="SUPFAM" id="SSF55486">
    <property type="entry name" value="Metalloproteases ('zincins'), catalytic domain"/>
    <property type="match status" value="1"/>
</dbReference>
<dbReference type="GO" id="GO:0046872">
    <property type="term" value="F:metal ion binding"/>
    <property type="evidence" value="ECO:0007669"/>
    <property type="project" value="UniProtKB-KW"/>
</dbReference>
<evidence type="ECO:0000256" key="4">
    <source>
        <dbReference type="ARBA" id="ARBA00022723"/>
    </source>
</evidence>
<keyword evidence="5" id="KW-0255">Endonuclease</keyword>
<protein>
    <submittedName>
        <fullName evidence="8">Unannotated protein</fullName>
    </submittedName>
</protein>
<evidence type="ECO:0000256" key="7">
    <source>
        <dbReference type="ARBA" id="ARBA00022833"/>
    </source>
</evidence>
<evidence type="ECO:0000256" key="6">
    <source>
        <dbReference type="ARBA" id="ARBA00022801"/>
    </source>
</evidence>
<evidence type="ECO:0000256" key="2">
    <source>
        <dbReference type="ARBA" id="ARBA00010875"/>
    </source>
</evidence>
<dbReference type="PROSITE" id="PS01306">
    <property type="entry name" value="UPF0054"/>
    <property type="match status" value="1"/>
</dbReference>
<name>A0A6J6JFR9_9ZZZZ</name>
<evidence type="ECO:0000256" key="3">
    <source>
        <dbReference type="ARBA" id="ARBA00022722"/>
    </source>
</evidence>
<dbReference type="PANTHER" id="PTHR46986">
    <property type="entry name" value="ENDORIBONUCLEASE YBEY, CHLOROPLASTIC"/>
    <property type="match status" value="1"/>
</dbReference>
<dbReference type="GO" id="GO:0006364">
    <property type="term" value="P:rRNA processing"/>
    <property type="evidence" value="ECO:0007669"/>
    <property type="project" value="InterPro"/>
</dbReference>
<keyword evidence="4" id="KW-0479">Metal-binding</keyword>